<dbReference type="NCBIfam" id="TIGR00045">
    <property type="entry name" value="glycerate kinase"/>
    <property type="match status" value="1"/>
</dbReference>
<dbReference type="Proteomes" id="UP000176244">
    <property type="component" value="Unassembled WGS sequence"/>
</dbReference>
<dbReference type="GO" id="GO:0031388">
    <property type="term" value="P:organic acid phosphorylation"/>
    <property type="evidence" value="ECO:0007669"/>
    <property type="project" value="UniProtKB-UniRule"/>
</dbReference>
<dbReference type="SUPFAM" id="SSF110738">
    <property type="entry name" value="Glycerate kinase I"/>
    <property type="match status" value="1"/>
</dbReference>
<accession>A0A1F2PEC1</accession>
<dbReference type="PANTHER" id="PTHR21599">
    <property type="entry name" value="GLYCERATE KINASE"/>
    <property type="match status" value="1"/>
</dbReference>
<dbReference type="RefSeq" id="WP_070372752.1">
    <property type="nucleotide sequence ID" value="NZ_LKEU01000050.1"/>
</dbReference>
<dbReference type="InterPro" id="IPR004381">
    <property type="entry name" value="Glycerate_kinase"/>
</dbReference>
<dbReference type="EC" id="2.7.1.31" evidence="5"/>
<dbReference type="AlphaFoldDB" id="A0A1F2PEC1"/>
<proteinExistence type="inferred from homology"/>
<dbReference type="Pfam" id="PF02595">
    <property type="entry name" value="Gly_kinase"/>
    <property type="match status" value="1"/>
</dbReference>
<evidence type="ECO:0000256" key="4">
    <source>
        <dbReference type="PIRNR" id="PIRNR006078"/>
    </source>
</evidence>
<dbReference type="InterPro" id="IPR018197">
    <property type="entry name" value="Glycerate_kinase_RE-like"/>
</dbReference>
<dbReference type="PANTHER" id="PTHR21599:SF0">
    <property type="entry name" value="GLYCERATE KINASE"/>
    <property type="match status" value="1"/>
</dbReference>
<dbReference type="PIRSF" id="PIRSF006078">
    <property type="entry name" value="GlxK"/>
    <property type="match status" value="1"/>
</dbReference>
<evidence type="ECO:0000313" key="6">
    <source>
        <dbReference type="Proteomes" id="UP000176244"/>
    </source>
</evidence>
<comment type="caution">
    <text evidence="5">The sequence shown here is derived from an EMBL/GenBank/DDBJ whole genome shotgun (WGS) entry which is preliminary data.</text>
</comment>
<dbReference type="InterPro" id="IPR018193">
    <property type="entry name" value="Glyc_kinase_flavodox-like_fold"/>
</dbReference>
<evidence type="ECO:0000256" key="1">
    <source>
        <dbReference type="ARBA" id="ARBA00006284"/>
    </source>
</evidence>
<keyword evidence="3 4" id="KW-0418">Kinase</keyword>
<dbReference type="Gene3D" id="3.40.50.10350">
    <property type="entry name" value="Glycerate kinase, domain 1"/>
    <property type="match status" value="1"/>
</dbReference>
<dbReference type="InterPro" id="IPR036129">
    <property type="entry name" value="Glycerate_kinase_sf"/>
</dbReference>
<evidence type="ECO:0000313" key="5">
    <source>
        <dbReference type="EMBL" id="OFV68986.1"/>
    </source>
</evidence>
<sequence length="389" mass="40873">MKIVIAPDSFKGSLSATAVCDIVGDAILKIMPTAEIVKIPISDGGEGLVEVLVRHQSGEMITIKAKDPLAREITATYGILHDGVAVIEMSAASGLPLLADDERNPLKTSTYGTGEMIADAIKRGCRKIILGLGGSATNDGGLGVASALGVCFYDQEMELLEPIGKNLCRVKTVDTSKAESLLKGVEITIACDVKNVLCGHLGAAAVYGPQKGANPDMVTFLDRGLEAFGQLLEMKTGMKLIQLKGIGAAGGMALPLVAFFNAQLKSGLEIVLDEIGFDSAICGADMIITGEGKTDAQSVMGKVISGVGKHGKNQNIPVVVISGALDVGYETIYQCGVVAAFALFSNDRGLAWHMENAAELLEQRICDLFRFLAIICMIPQNSSQKKRSG</sequence>
<organism evidence="5 6">
    <name type="scientific">Acetobacterium wieringae</name>
    <dbReference type="NCBI Taxonomy" id="52694"/>
    <lineage>
        <taxon>Bacteria</taxon>
        <taxon>Bacillati</taxon>
        <taxon>Bacillota</taxon>
        <taxon>Clostridia</taxon>
        <taxon>Eubacteriales</taxon>
        <taxon>Eubacteriaceae</taxon>
        <taxon>Acetobacterium</taxon>
    </lineage>
</organism>
<evidence type="ECO:0000256" key="2">
    <source>
        <dbReference type="ARBA" id="ARBA00022679"/>
    </source>
</evidence>
<keyword evidence="2 4" id="KW-0808">Transferase</keyword>
<dbReference type="GO" id="GO:0008887">
    <property type="term" value="F:glycerate kinase activity"/>
    <property type="evidence" value="ECO:0007669"/>
    <property type="project" value="UniProtKB-UniRule"/>
</dbReference>
<evidence type="ECO:0000256" key="3">
    <source>
        <dbReference type="ARBA" id="ARBA00022777"/>
    </source>
</evidence>
<protein>
    <submittedName>
        <fullName evidence="5">Glycerate kinase</fullName>
        <ecNumber evidence="5">2.7.1.31</ecNumber>
    </submittedName>
</protein>
<comment type="similarity">
    <text evidence="1 4">Belongs to the glycerate kinase type-1 family.</text>
</comment>
<reference evidence="5 6" key="1">
    <citation type="submission" date="2015-09" db="EMBL/GenBank/DDBJ databases">
        <title>Genome sequence of Acetobacterium wieringae DSM 1911.</title>
        <authorList>
            <person name="Poehlein A."/>
            <person name="Bengelsdorf F.R."/>
            <person name="Schiel-Bengelsdorf B."/>
            <person name="Duerre P."/>
            <person name="Daniel R."/>
        </authorList>
    </citation>
    <scope>NUCLEOTIDE SEQUENCE [LARGE SCALE GENOMIC DNA]</scope>
    <source>
        <strain evidence="5 6">DSM 1911</strain>
    </source>
</reference>
<dbReference type="Gene3D" id="3.90.1510.10">
    <property type="entry name" value="Glycerate kinase, domain 2"/>
    <property type="match status" value="1"/>
</dbReference>
<dbReference type="STRING" id="52694.ACWI_35230"/>
<dbReference type="EMBL" id="LKEU01000050">
    <property type="protein sequence ID" value="OFV68986.1"/>
    <property type="molecule type" value="Genomic_DNA"/>
</dbReference>
<name>A0A1F2PEC1_9FIRM</name>
<gene>
    <name evidence="5" type="primary">glxK</name>
    <name evidence="5" type="ORF">ACWI_35230</name>
</gene>